<accession>A0A1H9Y7Z2</accession>
<dbReference type="InterPro" id="IPR025275">
    <property type="entry name" value="DUF4015"/>
</dbReference>
<organism evidence="3 4">
    <name type="scientific">Oceanobacillus limi</name>
    <dbReference type="NCBI Taxonomy" id="930131"/>
    <lineage>
        <taxon>Bacteria</taxon>
        <taxon>Bacillati</taxon>
        <taxon>Bacillota</taxon>
        <taxon>Bacilli</taxon>
        <taxon>Bacillales</taxon>
        <taxon>Bacillaceae</taxon>
        <taxon>Oceanobacillus</taxon>
    </lineage>
</organism>
<reference evidence="3 4" key="1">
    <citation type="submission" date="2016-10" db="EMBL/GenBank/DDBJ databases">
        <authorList>
            <person name="de Groot N.N."/>
        </authorList>
    </citation>
    <scope>NUCLEOTIDE SEQUENCE [LARGE SCALE GENOMIC DNA]</scope>
    <source>
        <strain evidence="3 4">IBRC-M 10780</strain>
    </source>
</reference>
<gene>
    <name evidence="3" type="ORF">SAMN05216389_101246</name>
</gene>
<feature type="domain" description="DUF4015" evidence="2">
    <location>
        <begin position="113"/>
        <end position="427"/>
    </location>
</feature>
<name>A0A1H9Y7Z2_9BACI</name>
<evidence type="ECO:0000256" key="1">
    <source>
        <dbReference type="SAM" id="MobiDB-lite"/>
    </source>
</evidence>
<feature type="compositionally biased region" description="Basic and acidic residues" evidence="1">
    <location>
        <begin position="95"/>
        <end position="106"/>
    </location>
</feature>
<dbReference type="Gene3D" id="3.20.20.80">
    <property type="entry name" value="Glycosidases"/>
    <property type="match status" value="1"/>
</dbReference>
<dbReference type="InterPro" id="IPR052177">
    <property type="entry name" value="Divisome_Glycosyl_Hydrolase"/>
</dbReference>
<dbReference type="SUPFAM" id="SSF51445">
    <property type="entry name" value="(Trans)glycosidases"/>
    <property type="match status" value="1"/>
</dbReference>
<feature type="region of interest" description="Disordered" evidence="1">
    <location>
        <begin position="38"/>
        <end position="106"/>
    </location>
</feature>
<proteinExistence type="predicted"/>
<feature type="compositionally biased region" description="Polar residues" evidence="1">
    <location>
        <begin position="38"/>
        <end position="52"/>
    </location>
</feature>
<keyword evidence="4" id="KW-1185">Reference proteome</keyword>
<evidence type="ECO:0000313" key="3">
    <source>
        <dbReference type="EMBL" id="SES64934.1"/>
    </source>
</evidence>
<dbReference type="PANTHER" id="PTHR43405:SF1">
    <property type="entry name" value="GLYCOSYL HYDROLASE DIGH"/>
    <property type="match status" value="1"/>
</dbReference>
<dbReference type="PROSITE" id="PS51257">
    <property type="entry name" value="PROKAR_LIPOPROTEIN"/>
    <property type="match status" value="1"/>
</dbReference>
<evidence type="ECO:0000259" key="2">
    <source>
        <dbReference type="Pfam" id="PF13200"/>
    </source>
</evidence>
<sequence length="433" mass="49552">MVFRHNVKIKKEGSKLKNIIFMIMVTLLLITGCTNNLSQNESEKTPSSFDNTTQKDGDNQINNLSNKPKGDTDEPGEADKIDEIEEQENVENETEEKKDVKKQEKPNKRDVRGIYLNRNSIKEENVDKFINMVKSSNLNAVVIDVKDDYGKLTYDSEIDLANEIGSDTNPSVSDLEALINRFKEEDIYTIARIVTFKDPYLAEHKTDVALKRKDGSVWSDKAGTKWIDPYKKEVWEYVTDIAAEVSAHGIDEIQYDYIRFPENAKKVDQEVAFDNPNNTSKSDLITNYLEFSNEKLQDHPVYVSADVFGLVTSAGDDMGIGQKWEKISPLIDYISPMTYPSHYAPNSYGIDNPNDHPYDLMTKAMEDAIEKNKQLKNNGKSTATIRPWIQDFDLKRTYTEKDVRDQIKALTDQDIQQYLVWNAGNKYTESAFN</sequence>
<feature type="compositionally biased region" description="Basic and acidic residues" evidence="1">
    <location>
        <begin position="68"/>
        <end position="81"/>
    </location>
</feature>
<dbReference type="OrthoDB" id="9774125at2"/>
<dbReference type="InterPro" id="IPR017853">
    <property type="entry name" value="GH"/>
</dbReference>
<dbReference type="STRING" id="930131.SAMN05216389_101246"/>
<dbReference type="AlphaFoldDB" id="A0A1H9Y7Z2"/>
<dbReference type="Pfam" id="PF13200">
    <property type="entry name" value="DUF4015"/>
    <property type="match status" value="1"/>
</dbReference>
<dbReference type="PANTHER" id="PTHR43405">
    <property type="entry name" value="GLYCOSYL HYDROLASE DIGH"/>
    <property type="match status" value="1"/>
</dbReference>
<feature type="compositionally biased region" description="Acidic residues" evidence="1">
    <location>
        <begin position="82"/>
        <end position="94"/>
    </location>
</feature>
<evidence type="ECO:0000313" key="4">
    <source>
        <dbReference type="Proteomes" id="UP000198618"/>
    </source>
</evidence>
<protein>
    <recommendedName>
        <fullName evidence="2">DUF4015 domain-containing protein</fullName>
    </recommendedName>
</protein>
<dbReference type="Proteomes" id="UP000198618">
    <property type="component" value="Unassembled WGS sequence"/>
</dbReference>
<dbReference type="EMBL" id="FOHE01000001">
    <property type="protein sequence ID" value="SES64934.1"/>
    <property type="molecule type" value="Genomic_DNA"/>
</dbReference>